<accession>A0A4S8J2Z0</accession>
<organism evidence="1 2">
    <name type="scientific">Musa balbisiana</name>
    <name type="common">Banana</name>
    <dbReference type="NCBI Taxonomy" id="52838"/>
    <lineage>
        <taxon>Eukaryota</taxon>
        <taxon>Viridiplantae</taxon>
        <taxon>Streptophyta</taxon>
        <taxon>Embryophyta</taxon>
        <taxon>Tracheophyta</taxon>
        <taxon>Spermatophyta</taxon>
        <taxon>Magnoliopsida</taxon>
        <taxon>Liliopsida</taxon>
        <taxon>Zingiberales</taxon>
        <taxon>Musaceae</taxon>
        <taxon>Musa</taxon>
    </lineage>
</organism>
<dbReference type="EMBL" id="PYDT01000008">
    <property type="protein sequence ID" value="THU54772.1"/>
    <property type="molecule type" value="Genomic_DNA"/>
</dbReference>
<keyword evidence="2" id="KW-1185">Reference proteome</keyword>
<dbReference type="Proteomes" id="UP000317650">
    <property type="component" value="Chromosome 10"/>
</dbReference>
<proteinExistence type="predicted"/>
<gene>
    <name evidence="1" type="ORF">C4D60_Mb10t28690</name>
</gene>
<reference evidence="1 2" key="1">
    <citation type="journal article" date="2019" name="Nat. Plants">
        <title>Genome sequencing of Musa balbisiana reveals subgenome evolution and function divergence in polyploid bananas.</title>
        <authorList>
            <person name="Yao X."/>
        </authorList>
    </citation>
    <scope>NUCLEOTIDE SEQUENCE [LARGE SCALE GENOMIC DNA]</scope>
    <source>
        <strain evidence="2">cv. DH-PKW</strain>
        <tissue evidence="1">Leaves</tissue>
    </source>
</reference>
<evidence type="ECO:0000313" key="1">
    <source>
        <dbReference type="EMBL" id="THU54772.1"/>
    </source>
</evidence>
<protein>
    <submittedName>
        <fullName evidence="1">Uncharacterized protein</fullName>
    </submittedName>
</protein>
<dbReference type="AlphaFoldDB" id="A0A4S8J2Z0"/>
<evidence type="ECO:0000313" key="2">
    <source>
        <dbReference type="Proteomes" id="UP000317650"/>
    </source>
</evidence>
<comment type="caution">
    <text evidence="1">The sequence shown here is derived from an EMBL/GenBank/DDBJ whole genome shotgun (WGS) entry which is preliminary data.</text>
</comment>
<name>A0A4S8J2Z0_MUSBA</name>
<sequence>MASPQLVALGRLEFRKAFLILSYIGRFCGGEGGCPVVASLCATVEDSRLRVSLTPALKSNSASLSMLKHPPVTAASWRRRMPKRQNNDDEKDRVKAMARSLISLLTYLLMAATIRRTGQRWRCMLRYAKSQICKPTDAHNFFHSMML</sequence>